<dbReference type="PROSITE" id="PS50263">
    <property type="entry name" value="CN_HYDROLASE"/>
    <property type="match status" value="2"/>
</dbReference>
<dbReference type="InterPro" id="IPR003010">
    <property type="entry name" value="C-N_Hydrolase"/>
</dbReference>
<feature type="domain" description="CN hydrolase" evidence="3">
    <location>
        <begin position="1"/>
        <end position="270"/>
    </location>
</feature>
<sequence>MTTFLETDLGTMLRTSLHTCRSFPSGFTFAEFRNMMYGADIILYPEYGIFPPAERSRLKEFMETVPDPNKARANPCLERAEFSQRLILRTLSCIARNNSIVIVANMGDLQSCLGTPECPDDGVFHLNTNVVFDNDGAIIHKYHKEHLFYELGMDLPRKEQVFTFETSFGKFATFICFDIDFKRMSEVGRVTGVDAVLFSTMFADQAPQMTSIQFWESWALGNNVTMLAANIQIPGYMAVGSGIFHGQDGALVYTFNPDGYSKLIVANVPKRRADPVEPDASITAIAEKDVWEWKGDGVDVPGVCSRTLLNDSIDIARDYRCMEENLTDYIFKKLTEPEGRVEACNSGVCCFVEYVADSMTENFYLGVFNGTYNPFGRYPWCEEDCILARCDPLGDKPCATFPMKSKTSFKHIHLKGNFTSGIVYPSVLQSGMRLVPRSVWDHHHHENKRDIHVDAAEGADILVVGMKGRCYDRDPPYGADIILYPEYSIFPSPEYGIFPSPEYDILPSEARSRLKQFMETVPDPKTVLANPCLEREEFSQRFILHTLSCLARNNSIVVVANMGDLQTCRDTTGCPVEGVFYFNTNVVFDKDGTLIYKYHKEHLFYELGMDLPREKQFYAFETSFGVFDTFISFDIAFRPMSKVLWMGGVDAVLFPTIFFDQAPQSTSVQLWQSWALGTNVTLLAANVQIPGYMTLGSGIFHGQDLALVYTFNPDGYTKLIVANVPKR</sequence>
<keyword evidence="2" id="KW-0378">Hydrolase</keyword>
<evidence type="ECO:0000259" key="3">
    <source>
        <dbReference type="PROSITE" id="PS50263"/>
    </source>
</evidence>
<dbReference type="InterPro" id="IPR043957">
    <property type="entry name" value="Vanin_C"/>
</dbReference>
<dbReference type="Proteomes" id="UP001054837">
    <property type="component" value="Unassembled WGS sequence"/>
</dbReference>
<dbReference type="Pfam" id="PF19018">
    <property type="entry name" value="Vanin_C"/>
    <property type="match status" value="1"/>
</dbReference>
<comment type="caution">
    <text evidence="4">The sequence shown here is derived from an EMBL/GenBank/DDBJ whole genome shotgun (WGS) entry which is preliminary data.</text>
</comment>
<dbReference type="PANTHER" id="PTHR10609">
    <property type="entry name" value="BIOTINIDASE-RELATED"/>
    <property type="match status" value="1"/>
</dbReference>
<dbReference type="InterPro" id="IPR040154">
    <property type="entry name" value="Biotinidase/VNN"/>
</dbReference>
<name>A0AAV4U5K1_9ARAC</name>
<gene>
    <name evidence="4" type="primary">Vnn3</name>
    <name evidence="4" type="ORF">CDAR_182201</name>
</gene>
<dbReference type="Pfam" id="PF00795">
    <property type="entry name" value="CN_hydrolase"/>
    <property type="match status" value="2"/>
</dbReference>
<dbReference type="Gene3D" id="3.60.110.10">
    <property type="entry name" value="Carbon-nitrogen hydrolase"/>
    <property type="match status" value="2"/>
</dbReference>
<dbReference type="PANTHER" id="PTHR10609:SF27">
    <property type="entry name" value="CN HYDROLASE DOMAIN-CONTAINING PROTEIN-RELATED"/>
    <property type="match status" value="1"/>
</dbReference>
<evidence type="ECO:0000256" key="1">
    <source>
        <dbReference type="ARBA" id="ARBA00008225"/>
    </source>
</evidence>
<evidence type="ECO:0000313" key="5">
    <source>
        <dbReference type="Proteomes" id="UP001054837"/>
    </source>
</evidence>
<keyword evidence="5" id="KW-1185">Reference proteome</keyword>
<dbReference type="AlphaFoldDB" id="A0AAV4U5K1"/>
<feature type="domain" description="CN hydrolase" evidence="3">
    <location>
        <begin position="430"/>
        <end position="727"/>
    </location>
</feature>
<reference evidence="4 5" key="1">
    <citation type="submission" date="2021-06" db="EMBL/GenBank/DDBJ databases">
        <title>Caerostris darwini draft genome.</title>
        <authorList>
            <person name="Kono N."/>
            <person name="Arakawa K."/>
        </authorList>
    </citation>
    <scope>NUCLEOTIDE SEQUENCE [LARGE SCALE GENOMIC DNA]</scope>
</reference>
<evidence type="ECO:0000313" key="4">
    <source>
        <dbReference type="EMBL" id="GIY52996.1"/>
    </source>
</evidence>
<proteinExistence type="inferred from homology"/>
<dbReference type="InterPro" id="IPR036526">
    <property type="entry name" value="C-N_Hydrolase_sf"/>
</dbReference>
<evidence type="ECO:0000256" key="2">
    <source>
        <dbReference type="ARBA" id="ARBA00022801"/>
    </source>
</evidence>
<accession>A0AAV4U5K1</accession>
<organism evidence="4 5">
    <name type="scientific">Caerostris darwini</name>
    <dbReference type="NCBI Taxonomy" id="1538125"/>
    <lineage>
        <taxon>Eukaryota</taxon>
        <taxon>Metazoa</taxon>
        <taxon>Ecdysozoa</taxon>
        <taxon>Arthropoda</taxon>
        <taxon>Chelicerata</taxon>
        <taxon>Arachnida</taxon>
        <taxon>Araneae</taxon>
        <taxon>Araneomorphae</taxon>
        <taxon>Entelegynae</taxon>
        <taxon>Araneoidea</taxon>
        <taxon>Araneidae</taxon>
        <taxon>Caerostris</taxon>
    </lineage>
</organism>
<dbReference type="EMBL" id="BPLQ01010733">
    <property type="protein sequence ID" value="GIY52996.1"/>
    <property type="molecule type" value="Genomic_DNA"/>
</dbReference>
<dbReference type="SUPFAM" id="SSF56317">
    <property type="entry name" value="Carbon-nitrogen hydrolase"/>
    <property type="match status" value="2"/>
</dbReference>
<protein>
    <submittedName>
        <fullName evidence="4">Vascular non-inflammatory molecule 3</fullName>
    </submittedName>
</protein>
<dbReference type="GO" id="GO:0016787">
    <property type="term" value="F:hydrolase activity"/>
    <property type="evidence" value="ECO:0007669"/>
    <property type="project" value="UniProtKB-KW"/>
</dbReference>
<comment type="similarity">
    <text evidence="1">Belongs to the carbon-nitrogen hydrolase superfamily. BTD/VNN family.</text>
</comment>